<dbReference type="Proteomes" id="UP000192042">
    <property type="component" value="Chromosome I"/>
</dbReference>
<sequence length="195" mass="21932">MQLKQLMLVGAGLMLSASLAVAEEQKQDMKAMMEKMEKAGAPGEQHKQLAKMEGKWETKTKSWMEPNTPPMETMGSCEHKMVMDGRFLKQKCMGDMMGKKFEGVGVTGYDNTSKKYTSTWMDNMSTSLHVMEGMAGDAKTINQQGETTCPIRGHMKLRSVMKIVDDNTHVFEMYGTDDKGGQEVKMMEITYTRKS</sequence>
<proteinExistence type="predicted"/>
<evidence type="ECO:0008006" key="5">
    <source>
        <dbReference type="Google" id="ProtNLM"/>
    </source>
</evidence>
<feature type="signal peptide" evidence="2">
    <location>
        <begin position="1"/>
        <end position="22"/>
    </location>
</feature>
<accession>A0A1W1I6C7</accession>
<feature type="compositionally biased region" description="Basic and acidic residues" evidence="1">
    <location>
        <begin position="53"/>
        <end position="62"/>
    </location>
</feature>
<dbReference type="InterPro" id="IPR011473">
    <property type="entry name" value="DUF1579"/>
</dbReference>
<keyword evidence="4" id="KW-1185">Reference proteome</keyword>
<evidence type="ECO:0000256" key="2">
    <source>
        <dbReference type="SAM" id="SignalP"/>
    </source>
</evidence>
<feature type="region of interest" description="Disordered" evidence="1">
    <location>
        <begin position="53"/>
        <end position="75"/>
    </location>
</feature>
<dbReference type="KEGG" id="nja:NSJP_2221"/>
<evidence type="ECO:0000313" key="3">
    <source>
        <dbReference type="EMBL" id="SLM48393.1"/>
    </source>
</evidence>
<evidence type="ECO:0000313" key="4">
    <source>
        <dbReference type="Proteomes" id="UP000192042"/>
    </source>
</evidence>
<gene>
    <name evidence="3" type="ORF">NSJP_2221</name>
</gene>
<keyword evidence="2" id="KW-0732">Signal</keyword>
<dbReference type="OrthoDB" id="277821at2"/>
<dbReference type="AlphaFoldDB" id="A0A1W1I6C7"/>
<feature type="chain" id="PRO_5013071458" description="DUF1579 domain-containing protein" evidence="2">
    <location>
        <begin position="23"/>
        <end position="195"/>
    </location>
</feature>
<organism evidence="3 4">
    <name type="scientific">Nitrospira japonica</name>
    <dbReference type="NCBI Taxonomy" id="1325564"/>
    <lineage>
        <taxon>Bacteria</taxon>
        <taxon>Pseudomonadati</taxon>
        <taxon>Nitrospirota</taxon>
        <taxon>Nitrospiria</taxon>
        <taxon>Nitrospirales</taxon>
        <taxon>Nitrospiraceae</taxon>
        <taxon>Nitrospira</taxon>
    </lineage>
</organism>
<dbReference type="Pfam" id="PF07617">
    <property type="entry name" value="DUF1579"/>
    <property type="match status" value="1"/>
</dbReference>
<dbReference type="RefSeq" id="WP_080886782.1">
    <property type="nucleotide sequence ID" value="NZ_LT828648.1"/>
</dbReference>
<name>A0A1W1I6C7_9BACT</name>
<dbReference type="EMBL" id="LT828648">
    <property type="protein sequence ID" value="SLM48393.1"/>
    <property type="molecule type" value="Genomic_DNA"/>
</dbReference>
<dbReference type="STRING" id="1325564.NSJP_2221"/>
<protein>
    <recommendedName>
        <fullName evidence="5">DUF1579 domain-containing protein</fullName>
    </recommendedName>
</protein>
<evidence type="ECO:0000256" key="1">
    <source>
        <dbReference type="SAM" id="MobiDB-lite"/>
    </source>
</evidence>
<reference evidence="3 4" key="1">
    <citation type="submission" date="2017-03" db="EMBL/GenBank/DDBJ databases">
        <authorList>
            <person name="Afonso C.L."/>
            <person name="Miller P.J."/>
            <person name="Scott M.A."/>
            <person name="Spackman E."/>
            <person name="Goraichik I."/>
            <person name="Dimitrov K.M."/>
            <person name="Suarez D.L."/>
            <person name="Swayne D.E."/>
        </authorList>
    </citation>
    <scope>NUCLEOTIDE SEQUENCE [LARGE SCALE GENOMIC DNA]</scope>
    <source>
        <strain evidence="3">Genome sequencing of Nitrospira japonica strain NJ11</strain>
    </source>
</reference>